<gene>
    <name evidence="1" type="ORF">S01H4_61803</name>
</gene>
<dbReference type="AlphaFoldDB" id="X1E0H6"/>
<organism evidence="1">
    <name type="scientific">marine sediment metagenome</name>
    <dbReference type="NCBI Taxonomy" id="412755"/>
    <lineage>
        <taxon>unclassified sequences</taxon>
        <taxon>metagenomes</taxon>
        <taxon>ecological metagenomes</taxon>
    </lineage>
</organism>
<feature type="non-terminal residue" evidence="1">
    <location>
        <position position="1"/>
    </location>
</feature>
<name>X1E0H6_9ZZZZ</name>
<protein>
    <submittedName>
        <fullName evidence="1">Uncharacterized protein</fullName>
    </submittedName>
</protein>
<sequence length="36" mass="4342">KDKPTKKTKEDKPSFHREKQCFLDSYVPNVYNRNSL</sequence>
<accession>X1E0H6</accession>
<comment type="caution">
    <text evidence="1">The sequence shown here is derived from an EMBL/GenBank/DDBJ whole genome shotgun (WGS) entry which is preliminary data.</text>
</comment>
<dbReference type="EMBL" id="BART01036733">
    <property type="protein sequence ID" value="GAH13930.1"/>
    <property type="molecule type" value="Genomic_DNA"/>
</dbReference>
<reference evidence="1" key="1">
    <citation type="journal article" date="2014" name="Front. Microbiol.">
        <title>High frequency of phylogenetically diverse reductive dehalogenase-homologous genes in deep subseafloor sedimentary metagenomes.</title>
        <authorList>
            <person name="Kawai M."/>
            <person name="Futagami T."/>
            <person name="Toyoda A."/>
            <person name="Takaki Y."/>
            <person name="Nishi S."/>
            <person name="Hori S."/>
            <person name="Arai W."/>
            <person name="Tsubouchi T."/>
            <person name="Morono Y."/>
            <person name="Uchiyama I."/>
            <person name="Ito T."/>
            <person name="Fujiyama A."/>
            <person name="Inagaki F."/>
            <person name="Takami H."/>
        </authorList>
    </citation>
    <scope>NUCLEOTIDE SEQUENCE</scope>
    <source>
        <strain evidence="1">Expedition CK06-06</strain>
    </source>
</reference>
<evidence type="ECO:0000313" key="1">
    <source>
        <dbReference type="EMBL" id="GAH13930.1"/>
    </source>
</evidence>
<proteinExistence type="predicted"/>